<sequence>MPVETYLRLMYLKHRYRMGYELLVREVTDRLHWRRFCHLALDAPVPHPITLSKLTRKYGPDIVHELNRLLVQQAQRA</sequence>
<reference evidence="2 3" key="1">
    <citation type="journal article" date="2019" name="Nat. Microbiol.">
        <title>Mediterranean grassland soil C-N compound turnover is dependent on rainfall and depth, and is mediated by genomically divergent microorganisms.</title>
        <authorList>
            <person name="Diamond S."/>
            <person name="Andeer P.F."/>
            <person name="Li Z."/>
            <person name="Crits-Christoph A."/>
            <person name="Burstein D."/>
            <person name="Anantharaman K."/>
            <person name="Lane K.R."/>
            <person name="Thomas B.C."/>
            <person name="Pan C."/>
            <person name="Northen T.R."/>
            <person name="Banfield J.F."/>
        </authorList>
    </citation>
    <scope>NUCLEOTIDE SEQUENCE [LARGE SCALE GENOMIC DNA]</scope>
    <source>
        <strain evidence="2">NP_7</strain>
    </source>
</reference>
<comment type="caution">
    <text evidence="2">The sequence shown here is derived from an EMBL/GenBank/DDBJ whole genome shotgun (WGS) entry which is preliminary data.</text>
</comment>
<dbReference type="InterPro" id="IPR008490">
    <property type="entry name" value="Transposase_InsH_N"/>
</dbReference>
<dbReference type="EMBL" id="VBAO01000159">
    <property type="protein sequence ID" value="TMI81712.1"/>
    <property type="molecule type" value="Genomic_DNA"/>
</dbReference>
<accession>A0A537JEE1</accession>
<evidence type="ECO:0000313" key="2">
    <source>
        <dbReference type="EMBL" id="TMI81712.1"/>
    </source>
</evidence>
<dbReference type="Proteomes" id="UP000320048">
    <property type="component" value="Unassembled WGS sequence"/>
</dbReference>
<dbReference type="Pfam" id="PF05598">
    <property type="entry name" value="DUF772"/>
    <property type="match status" value="1"/>
</dbReference>
<organism evidence="2 3">
    <name type="scientific">Candidatus Segetimicrobium genomatis</name>
    <dbReference type="NCBI Taxonomy" id="2569760"/>
    <lineage>
        <taxon>Bacteria</taxon>
        <taxon>Bacillati</taxon>
        <taxon>Candidatus Sysuimicrobiota</taxon>
        <taxon>Candidatus Sysuimicrobiia</taxon>
        <taxon>Candidatus Sysuimicrobiales</taxon>
        <taxon>Candidatus Segetimicrobiaceae</taxon>
        <taxon>Candidatus Segetimicrobium</taxon>
    </lineage>
</organism>
<dbReference type="PANTHER" id="PTHR33803">
    <property type="entry name" value="IS1478 TRANSPOSASE"/>
    <property type="match status" value="1"/>
</dbReference>
<gene>
    <name evidence="2" type="ORF">E6H04_06070</name>
</gene>
<feature type="domain" description="Transposase InsH N-terminal" evidence="1">
    <location>
        <begin position="2"/>
        <end position="55"/>
    </location>
</feature>
<evidence type="ECO:0000313" key="3">
    <source>
        <dbReference type="Proteomes" id="UP000320048"/>
    </source>
</evidence>
<name>A0A537JEE1_9BACT</name>
<evidence type="ECO:0000259" key="1">
    <source>
        <dbReference type="Pfam" id="PF05598"/>
    </source>
</evidence>
<dbReference type="PANTHER" id="PTHR33803:SF3">
    <property type="entry name" value="BLL1974 PROTEIN"/>
    <property type="match status" value="1"/>
</dbReference>
<dbReference type="AlphaFoldDB" id="A0A537JEE1"/>
<protein>
    <submittedName>
        <fullName evidence="2">Transposase</fullName>
    </submittedName>
</protein>
<proteinExistence type="predicted"/>